<reference evidence="5 6" key="1">
    <citation type="submission" date="2017-04" db="EMBL/GenBank/DDBJ databases">
        <authorList>
            <person name="Afonso C.L."/>
            <person name="Miller P.J."/>
            <person name="Scott M.A."/>
            <person name="Spackman E."/>
            <person name="Goraichik I."/>
            <person name="Dimitrov K.M."/>
            <person name="Suarez D.L."/>
            <person name="Swayne D.E."/>
        </authorList>
    </citation>
    <scope>NUCLEOTIDE SEQUENCE [LARGE SCALE GENOMIC DNA]</scope>
    <source>
        <strain evidence="5 6">DSM 12555</strain>
    </source>
</reference>
<dbReference type="SMART" id="SM00347">
    <property type="entry name" value="HTH_MARR"/>
    <property type="match status" value="1"/>
</dbReference>
<evidence type="ECO:0000259" key="4">
    <source>
        <dbReference type="PROSITE" id="PS50995"/>
    </source>
</evidence>
<evidence type="ECO:0000313" key="6">
    <source>
        <dbReference type="Proteomes" id="UP000192468"/>
    </source>
</evidence>
<dbReference type="InterPro" id="IPR000835">
    <property type="entry name" value="HTH_MarR-typ"/>
</dbReference>
<dbReference type="STRING" id="1121291.SAMN02745134_00897"/>
<dbReference type="SUPFAM" id="SSF46785">
    <property type="entry name" value="Winged helix' DNA-binding domain"/>
    <property type="match status" value="1"/>
</dbReference>
<protein>
    <submittedName>
        <fullName evidence="5">DNA-binding transcriptional regulator, MarR family</fullName>
    </submittedName>
</protein>
<dbReference type="Gene3D" id="1.10.10.10">
    <property type="entry name" value="Winged helix-like DNA-binding domain superfamily/Winged helix DNA-binding domain"/>
    <property type="match status" value="1"/>
</dbReference>
<proteinExistence type="predicted"/>
<keyword evidence="6" id="KW-1185">Reference proteome</keyword>
<dbReference type="PROSITE" id="PS50995">
    <property type="entry name" value="HTH_MARR_2"/>
    <property type="match status" value="1"/>
</dbReference>
<accession>A0A1W1X6U8</accession>
<evidence type="ECO:0000256" key="3">
    <source>
        <dbReference type="ARBA" id="ARBA00023163"/>
    </source>
</evidence>
<dbReference type="PANTHER" id="PTHR42756">
    <property type="entry name" value="TRANSCRIPTIONAL REGULATOR, MARR"/>
    <property type="match status" value="1"/>
</dbReference>
<evidence type="ECO:0000313" key="5">
    <source>
        <dbReference type="EMBL" id="SMC19666.1"/>
    </source>
</evidence>
<dbReference type="OrthoDB" id="384891at2"/>
<dbReference type="GO" id="GO:0003677">
    <property type="term" value="F:DNA binding"/>
    <property type="evidence" value="ECO:0007669"/>
    <property type="project" value="UniProtKB-KW"/>
</dbReference>
<dbReference type="AlphaFoldDB" id="A0A1W1X6U8"/>
<gene>
    <name evidence="5" type="ORF">SAMN02745134_00897</name>
</gene>
<dbReference type="RefSeq" id="WP_084114111.1">
    <property type="nucleotide sequence ID" value="NZ_FWXH01000002.1"/>
</dbReference>
<dbReference type="Pfam" id="PF01047">
    <property type="entry name" value="MarR"/>
    <property type="match status" value="1"/>
</dbReference>
<name>A0A1W1X6U8_9CLOT</name>
<organism evidence="5 6">
    <name type="scientific">Clostridium acidisoli DSM 12555</name>
    <dbReference type="NCBI Taxonomy" id="1121291"/>
    <lineage>
        <taxon>Bacteria</taxon>
        <taxon>Bacillati</taxon>
        <taxon>Bacillota</taxon>
        <taxon>Clostridia</taxon>
        <taxon>Eubacteriales</taxon>
        <taxon>Clostridiaceae</taxon>
        <taxon>Clostridium</taxon>
    </lineage>
</organism>
<evidence type="ECO:0000256" key="1">
    <source>
        <dbReference type="ARBA" id="ARBA00023015"/>
    </source>
</evidence>
<dbReference type="InterPro" id="IPR036390">
    <property type="entry name" value="WH_DNA-bd_sf"/>
</dbReference>
<dbReference type="EMBL" id="FWXH01000002">
    <property type="protein sequence ID" value="SMC19666.1"/>
    <property type="molecule type" value="Genomic_DNA"/>
</dbReference>
<dbReference type="Proteomes" id="UP000192468">
    <property type="component" value="Unassembled WGS sequence"/>
</dbReference>
<keyword evidence="1" id="KW-0805">Transcription regulation</keyword>
<dbReference type="GO" id="GO:0003700">
    <property type="term" value="F:DNA-binding transcription factor activity"/>
    <property type="evidence" value="ECO:0007669"/>
    <property type="project" value="InterPro"/>
</dbReference>
<evidence type="ECO:0000256" key="2">
    <source>
        <dbReference type="ARBA" id="ARBA00023125"/>
    </source>
</evidence>
<keyword evidence="3" id="KW-0804">Transcription</keyword>
<sequence length="151" mass="17452">MEIQNILGYLLNTSARLIKRKMDKSLERYNLTTSQWAVIKLLFNKTQLTQVEIAYELNSDRATAGAVILNLYEKKYINKLVDKNDRRSYVISLTEKAKDAVKEIDLIVENVTEEALKGLSDKNVEDLYESLKHINKNLSEGQNGNLERRNF</sequence>
<dbReference type="InterPro" id="IPR036388">
    <property type="entry name" value="WH-like_DNA-bd_sf"/>
</dbReference>
<feature type="domain" description="HTH marR-type" evidence="4">
    <location>
        <begin position="4"/>
        <end position="136"/>
    </location>
</feature>
<dbReference type="PANTHER" id="PTHR42756:SF1">
    <property type="entry name" value="TRANSCRIPTIONAL REPRESSOR OF EMRAB OPERON"/>
    <property type="match status" value="1"/>
</dbReference>
<keyword evidence="2 5" id="KW-0238">DNA-binding</keyword>
<dbReference type="PRINTS" id="PR00598">
    <property type="entry name" value="HTHMARR"/>
</dbReference>